<gene>
    <name evidence="1" type="ORF">ACFFH7_00315</name>
</gene>
<protein>
    <submittedName>
        <fullName evidence="1">Uncharacterized protein</fullName>
    </submittedName>
</protein>
<evidence type="ECO:0000313" key="1">
    <source>
        <dbReference type="EMBL" id="MFC0539900.1"/>
    </source>
</evidence>
<organism evidence="1 2">
    <name type="scientific">Kutzneria chonburiensis</name>
    <dbReference type="NCBI Taxonomy" id="1483604"/>
    <lineage>
        <taxon>Bacteria</taxon>
        <taxon>Bacillati</taxon>
        <taxon>Actinomycetota</taxon>
        <taxon>Actinomycetes</taxon>
        <taxon>Pseudonocardiales</taxon>
        <taxon>Pseudonocardiaceae</taxon>
        <taxon>Kutzneria</taxon>
    </lineage>
</organism>
<comment type="caution">
    <text evidence="1">The sequence shown here is derived from an EMBL/GenBank/DDBJ whole genome shotgun (WGS) entry which is preliminary data.</text>
</comment>
<name>A0ABV6MHY4_9PSEU</name>
<evidence type="ECO:0000313" key="2">
    <source>
        <dbReference type="Proteomes" id="UP001589810"/>
    </source>
</evidence>
<proteinExistence type="predicted"/>
<dbReference type="Proteomes" id="UP001589810">
    <property type="component" value="Unassembled WGS sequence"/>
</dbReference>
<accession>A0ABV6MHY4</accession>
<dbReference type="RefSeq" id="WP_273938665.1">
    <property type="nucleotide sequence ID" value="NZ_CP097263.1"/>
</dbReference>
<dbReference type="EMBL" id="JBHLUD010000001">
    <property type="protein sequence ID" value="MFC0539900.1"/>
    <property type="molecule type" value="Genomic_DNA"/>
</dbReference>
<reference evidence="1 2" key="1">
    <citation type="submission" date="2024-09" db="EMBL/GenBank/DDBJ databases">
        <authorList>
            <person name="Sun Q."/>
            <person name="Mori K."/>
        </authorList>
    </citation>
    <scope>NUCLEOTIDE SEQUENCE [LARGE SCALE GENOMIC DNA]</scope>
    <source>
        <strain evidence="1 2">TBRC 1432</strain>
    </source>
</reference>
<sequence>MSEIEELWRAGRLPIEDGVFFADGRSYAVDVDGSALRVVEEIDLAELLAEDPDWLTSIDITREAPAPGGFVCAGEGSHGSEGFFARLDADRKLVWVCYLSESNPIGELTVLDRALTVVSTSGVTITVDLDAPV</sequence>
<keyword evidence="2" id="KW-1185">Reference proteome</keyword>